<name>A0ABT1PPT4_9ACTN</name>
<evidence type="ECO:0000313" key="4">
    <source>
        <dbReference type="Proteomes" id="UP001057702"/>
    </source>
</evidence>
<evidence type="ECO:0000313" key="3">
    <source>
        <dbReference type="EMBL" id="MCQ4079684.1"/>
    </source>
</evidence>
<dbReference type="GO" id="GO:0016740">
    <property type="term" value="F:transferase activity"/>
    <property type="evidence" value="ECO:0007669"/>
    <property type="project" value="UniProtKB-KW"/>
</dbReference>
<proteinExistence type="inferred from homology"/>
<dbReference type="PANTHER" id="PTHR30576:SF10">
    <property type="entry name" value="SLL5057 PROTEIN"/>
    <property type="match status" value="1"/>
</dbReference>
<protein>
    <submittedName>
        <fullName evidence="3">Sugar transferase</fullName>
    </submittedName>
</protein>
<keyword evidence="3" id="KW-0808">Transferase</keyword>
<dbReference type="PANTHER" id="PTHR30576">
    <property type="entry name" value="COLANIC BIOSYNTHESIS UDP-GLUCOSE LIPID CARRIER TRANSFERASE"/>
    <property type="match status" value="1"/>
</dbReference>
<dbReference type="RefSeq" id="WP_255918559.1">
    <property type="nucleotide sequence ID" value="NZ_JANFNG010000002.1"/>
</dbReference>
<dbReference type="Pfam" id="PF02397">
    <property type="entry name" value="Bac_transf"/>
    <property type="match status" value="1"/>
</dbReference>
<organism evidence="3 4">
    <name type="scientific">Streptomyces humicola</name>
    <dbReference type="NCBI Taxonomy" id="2953240"/>
    <lineage>
        <taxon>Bacteria</taxon>
        <taxon>Bacillati</taxon>
        <taxon>Actinomycetota</taxon>
        <taxon>Actinomycetes</taxon>
        <taxon>Kitasatosporales</taxon>
        <taxon>Streptomycetaceae</taxon>
        <taxon>Streptomyces</taxon>
    </lineage>
</organism>
<gene>
    <name evidence="3" type="ORF">NGB36_03490</name>
</gene>
<feature type="domain" description="Bacterial sugar transferase" evidence="2">
    <location>
        <begin position="10"/>
        <end position="196"/>
    </location>
</feature>
<dbReference type="InterPro" id="IPR003362">
    <property type="entry name" value="Bact_transf"/>
</dbReference>
<evidence type="ECO:0000259" key="2">
    <source>
        <dbReference type="Pfam" id="PF02397"/>
    </source>
</evidence>
<comment type="similarity">
    <text evidence="1">Belongs to the bacterial sugar transferase family.</text>
</comment>
<dbReference type="Proteomes" id="UP001057702">
    <property type="component" value="Unassembled WGS sequence"/>
</dbReference>
<evidence type="ECO:0000256" key="1">
    <source>
        <dbReference type="ARBA" id="ARBA00006464"/>
    </source>
</evidence>
<dbReference type="EMBL" id="JANFNG010000002">
    <property type="protein sequence ID" value="MCQ4079684.1"/>
    <property type="molecule type" value="Genomic_DNA"/>
</dbReference>
<keyword evidence="4" id="KW-1185">Reference proteome</keyword>
<reference evidence="3" key="1">
    <citation type="submission" date="2022-06" db="EMBL/GenBank/DDBJ databases">
        <title>Draft genome sequence of Streptomyces sp. RB6PN25 isolated from peat swamp forest in Thailand.</title>
        <authorList>
            <person name="Duangmal K."/>
            <person name="Klaysubun C."/>
        </authorList>
    </citation>
    <scope>NUCLEOTIDE SEQUENCE</scope>
    <source>
        <strain evidence="3">RB6PN25</strain>
    </source>
</reference>
<accession>A0ABT1PPT4</accession>
<comment type="caution">
    <text evidence="3">The sequence shown here is derived from an EMBL/GenBank/DDBJ whole genome shotgun (WGS) entry which is preliminary data.</text>
</comment>
<sequence>MSGSAAKAVKRAIDVLGAAVLIVLLSPVLLAAAVAIKIDSPGPVLFRQRRTGMRGEGFQVLKLRTMRVGSERQRHTLADRNETDGHLFKIREDPRVTRAGRLLRRFSLDELPQLFNVLMGHMSLVGPRPLPLEDSSFSEQASRRLLVRPGLTGPWQISGRSTLSWEETLRLDLMYVDTWSLRLDLMILARTPRAVLRGEGAY</sequence>